<dbReference type="InterPro" id="IPR016181">
    <property type="entry name" value="Acyl_CoA_acyltransferase"/>
</dbReference>
<dbReference type="NCBIfam" id="TIGR00051">
    <property type="entry name" value="YbgC/FadM family acyl-CoA thioesterase"/>
    <property type="match status" value="1"/>
</dbReference>
<dbReference type="Proteomes" id="UP001226867">
    <property type="component" value="Unassembled WGS sequence"/>
</dbReference>
<protein>
    <submittedName>
        <fullName evidence="5">YbgC/YbaW family acyl-CoA thioester hydrolase</fullName>
    </submittedName>
</protein>
<dbReference type="EMBL" id="JAUSRO010000003">
    <property type="protein sequence ID" value="MDP9898959.1"/>
    <property type="molecule type" value="Genomic_DNA"/>
</dbReference>
<dbReference type="Gene3D" id="3.10.129.10">
    <property type="entry name" value="Hotdog Thioesterase"/>
    <property type="match status" value="1"/>
</dbReference>
<dbReference type="GO" id="GO:0016787">
    <property type="term" value="F:hydrolase activity"/>
    <property type="evidence" value="ECO:0007669"/>
    <property type="project" value="UniProtKB-KW"/>
</dbReference>
<dbReference type="Gene3D" id="3.40.630.30">
    <property type="match status" value="1"/>
</dbReference>
<evidence type="ECO:0000256" key="2">
    <source>
        <dbReference type="ARBA" id="ARBA00022801"/>
    </source>
</evidence>
<organism evidence="5 6">
    <name type="scientific">Variovorax ginsengisoli</name>
    <dbReference type="NCBI Taxonomy" id="363844"/>
    <lineage>
        <taxon>Bacteria</taxon>
        <taxon>Pseudomonadati</taxon>
        <taxon>Pseudomonadota</taxon>
        <taxon>Betaproteobacteria</taxon>
        <taxon>Burkholderiales</taxon>
        <taxon>Comamonadaceae</taxon>
        <taxon>Variovorax</taxon>
    </lineage>
</organism>
<name>A0ABT9S3N9_9BURK</name>
<dbReference type="InterPro" id="IPR006684">
    <property type="entry name" value="YbgC/YbaW"/>
</dbReference>
<evidence type="ECO:0000313" key="5">
    <source>
        <dbReference type="EMBL" id="MDP9898959.1"/>
    </source>
</evidence>
<sequence>MTHSSPASPVRRADFRFFHRLRVRWAEVDMQKIVFNAHYLMYFDTAIADYWRALALPYEESMQSLDGDLYVRKATIEFNASAHLDDLLDVAMRCVRVGTSSIVFHGALFRGDQLLVTCELVYVFADPATQTSRPVPDALRAIFTGYEAGEPMRTVQTGDWQALGRDAGALRRMVFVKEQNIPEALEWDEHDTTALHAVARNRLGRAIGTARLVAEAPGLGRIGRMAVHRTVRGGGHGAAVLGALEEAARARGDHTVMLHAQRSAEAFYARLGYVPHGEPFEEAGIAHIEMRRALV</sequence>
<evidence type="ECO:0000259" key="4">
    <source>
        <dbReference type="PROSITE" id="PS51186"/>
    </source>
</evidence>
<dbReference type="InterPro" id="IPR050832">
    <property type="entry name" value="Bact_Acetyltransf"/>
</dbReference>
<keyword evidence="6" id="KW-1185">Reference proteome</keyword>
<dbReference type="CDD" id="cd00586">
    <property type="entry name" value="4HBT"/>
    <property type="match status" value="1"/>
</dbReference>
<dbReference type="RefSeq" id="WP_307688770.1">
    <property type="nucleotide sequence ID" value="NZ_JAUSRO010000003.1"/>
</dbReference>
<reference evidence="5 6" key="1">
    <citation type="submission" date="2023-07" db="EMBL/GenBank/DDBJ databases">
        <title>Sorghum-associated microbial communities from plants grown in Nebraska, USA.</title>
        <authorList>
            <person name="Schachtman D."/>
        </authorList>
    </citation>
    <scope>NUCLEOTIDE SEQUENCE [LARGE SCALE GENOMIC DNA]</scope>
    <source>
        <strain evidence="5 6">DS1607</strain>
    </source>
</reference>
<keyword evidence="2 5" id="KW-0378">Hydrolase</keyword>
<keyword evidence="1" id="KW-0808">Transferase</keyword>
<dbReference type="SUPFAM" id="SSF55729">
    <property type="entry name" value="Acyl-CoA N-acyltransferases (Nat)"/>
    <property type="match status" value="1"/>
</dbReference>
<dbReference type="PROSITE" id="PS51186">
    <property type="entry name" value="GNAT"/>
    <property type="match status" value="1"/>
</dbReference>
<comment type="caution">
    <text evidence="5">The sequence shown here is derived from an EMBL/GenBank/DDBJ whole genome shotgun (WGS) entry which is preliminary data.</text>
</comment>
<evidence type="ECO:0000256" key="3">
    <source>
        <dbReference type="ARBA" id="ARBA00023315"/>
    </source>
</evidence>
<evidence type="ECO:0000313" key="6">
    <source>
        <dbReference type="Proteomes" id="UP001226867"/>
    </source>
</evidence>
<keyword evidence="3" id="KW-0012">Acyltransferase</keyword>
<dbReference type="InterPro" id="IPR006683">
    <property type="entry name" value="Thioestr_dom"/>
</dbReference>
<dbReference type="InterPro" id="IPR029069">
    <property type="entry name" value="HotDog_dom_sf"/>
</dbReference>
<dbReference type="Pfam" id="PF03061">
    <property type="entry name" value="4HBT"/>
    <property type="match status" value="1"/>
</dbReference>
<feature type="domain" description="N-acetyltransferase" evidence="4">
    <location>
        <begin position="150"/>
        <end position="295"/>
    </location>
</feature>
<evidence type="ECO:0000256" key="1">
    <source>
        <dbReference type="ARBA" id="ARBA00022679"/>
    </source>
</evidence>
<dbReference type="CDD" id="cd04301">
    <property type="entry name" value="NAT_SF"/>
    <property type="match status" value="1"/>
</dbReference>
<dbReference type="Pfam" id="PF13673">
    <property type="entry name" value="Acetyltransf_10"/>
    <property type="match status" value="1"/>
</dbReference>
<dbReference type="InterPro" id="IPR000182">
    <property type="entry name" value="GNAT_dom"/>
</dbReference>
<gene>
    <name evidence="5" type="ORF">J2W36_001203</name>
</gene>
<dbReference type="PANTHER" id="PTHR43877">
    <property type="entry name" value="AMINOALKYLPHOSPHONATE N-ACETYLTRANSFERASE-RELATED-RELATED"/>
    <property type="match status" value="1"/>
</dbReference>
<dbReference type="SUPFAM" id="SSF54637">
    <property type="entry name" value="Thioesterase/thiol ester dehydrase-isomerase"/>
    <property type="match status" value="1"/>
</dbReference>
<proteinExistence type="predicted"/>
<accession>A0ABT9S3N9</accession>